<reference evidence="3 4" key="1">
    <citation type="submission" date="2017-10" db="EMBL/GenBank/DDBJ databases">
        <title>A novel species of cold-tolerant Malassezia isolated from bats.</title>
        <authorList>
            <person name="Lorch J.M."/>
            <person name="Palmer J.M."/>
            <person name="Vanderwolf K.J."/>
            <person name="Schmidt K.Z."/>
            <person name="Verant M.L."/>
            <person name="Weller T.J."/>
            <person name="Blehert D.S."/>
        </authorList>
    </citation>
    <scope>NUCLEOTIDE SEQUENCE [LARGE SCALE GENOMIC DNA]</scope>
    <source>
        <strain evidence="3 4">NWHC:44797-103</strain>
    </source>
</reference>
<evidence type="ECO:0000256" key="1">
    <source>
        <dbReference type="ARBA" id="ARBA00023054"/>
    </source>
</evidence>
<evidence type="ECO:0000313" key="4">
    <source>
        <dbReference type="Proteomes" id="UP000232875"/>
    </source>
</evidence>
<dbReference type="GO" id="GO:0000149">
    <property type="term" value="F:SNARE binding"/>
    <property type="evidence" value="ECO:0007669"/>
    <property type="project" value="TreeGrafter"/>
</dbReference>
<dbReference type="PANTHER" id="PTHR15157:SF5">
    <property type="entry name" value="UV RADIATION RESISTANCE-ASSOCIATED GENE PROTEIN"/>
    <property type="match status" value="1"/>
</dbReference>
<name>A0A2N1JGQ2_9BASI</name>
<dbReference type="GO" id="GO:0005768">
    <property type="term" value="C:endosome"/>
    <property type="evidence" value="ECO:0007669"/>
    <property type="project" value="TreeGrafter"/>
</dbReference>
<evidence type="ECO:0008006" key="5">
    <source>
        <dbReference type="Google" id="ProtNLM"/>
    </source>
</evidence>
<keyword evidence="4" id="KW-1185">Reference proteome</keyword>
<dbReference type="AlphaFoldDB" id="A0A2N1JGQ2"/>
<accession>A0A2N1JGQ2</accession>
<dbReference type="EMBL" id="KZ454987">
    <property type="protein sequence ID" value="PKI85726.1"/>
    <property type="molecule type" value="Genomic_DNA"/>
</dbReference>
<dbReference type="OrthoDB" id="72772at2759"/>
<proteinExistence type="predicted"/>
<organism evidence="3 4">
    <name type="scientific">Malassezia vespertilionis</name>
    <dbReference type="NCBI Taxonomy" id="2020962"/>
    <lineage>
        <taxon>Eukaryota</taxon>
        <taxon>Fungi</taxon>
        <taxon>Dikarya</taxon>
        <taxon>Basidiomycota</taxon>
        <taxon>Ustilaginomycotina</taxon>
        <taxon>Malasseziomycetes</taxon>
        <taxon>Malasseziales</taxon>
        <taxon>Malasseziaceae</taxon>
        <taxon>Malassezia</taxon>
    </lineage>
</organism>
<dbReference type="Proteomes" id="UP000232875">
    <property type="component" value="Unassembled WGS sequence"/>
</dbReference>
<dbReference type="PANTHER" id="PTHR15157">
    <property type="entry name" value="UV RADIATION RESISTANCE-ASSOCIATED GENE PROTEIN"/>
    <property type="match status" value="1"/>
</dbReference>
<dbReference type="GO" id="GO:0035493">
    <property type="term" value="P:SNARE complex assembly"/>
    <property type="evidence" value="ECO:0007669"/>
    <property type="project" value="TreeGrafter"/>
</dbReference>
<protein>
    <recommendedName>
        <fullName evidence="5">UV radiation resistance-associated gene protein</fullName>
    </recommendedName>
</protein>
<evidence type="ECO:0000256" key="2">
    <source>
        <dbReference type="SAM" id="Coils"/>
    </source>
</evidence>
<sequence>MTATLSGLVAIRARNLMHRSAQQDAQGTAALHTTRTALFSCFVTLRHPGEVPFFVAPPSKPGRQASWGEYTTAPIAPKRDFGEWAWGTSAQVLVALWICGTDFTAWQRVWEVSFNLHHPPQASAAQENLVYLGFMRATEPDAAVEYITISPRTLDTKPTQREATSYTLDAALALRDTQADLVRTQATLRALRERTTSVLSGNSSLVQHRYLLQERHHVQHLQDALARGSAELSQLRESIVQHRERTNIQRQEASERGASAQQRMESRMERLRADSAAIRSQLLQLQQAVHVNRQRLFYELDTIYPIQLEDARELLYSIVHLPLPNGVASSNAGTGGDPESTASALAFAAQLVLLISAYLHHFLPYHIKTLGSRATMRDTISVMQGPRTFVLYGKGIERYRYEYGVFLLNKDIEHLMNQHHVPVLDLRNTLPNLKNLLVTLASAPYTPPYTP</sequence>
<dbReference type="GO" id="GO:0000323">
    <property type="term" value="C:lytic vacuole"/>
    <property type="evidence" value="ECO:0007669"/>
    <property type="project" value="TreeGrafter"/>
</dbReference>
<evidence type="ECO:0000313" key="3">
    <source>
        <dbReference type="EMBL" id="PKI85726.1"/>
    </source>
</evidence>
<dbReference type="STRING" id="2020962.A0A2N1JGQ2"/>
<keyword evidence="1 2" id="KW-0175">Coiled coil</keyword>
<gene>
    <name evidence="3" type="ORF">MVES_000659</name>
</gene>
<feature type="coiled-coil region" evidence="2">
    <location>
        <begin position="218"/>
        <end position="288"/>
    </location>
</feature>